<evidence type="ECO:0000256" key="4">
    <source>
        <dbReference type="ARBA" id="ARBA00022932"/>
    </source>
</evidence>
<dbReference type="InterPro" id="IPR027417">
    <property type="entry name" value="P-loop_NTPase"/>
</dbReference>
<dbReference type="AlphaFoldDB" id="A0A3D8IEE3"/>
<dbReference type="GO" id="GO:0003887">
    <property type="term" value="F:DNA-directed DNA polymerase activity"/>
    <property type="evidence" value="ECO:0007669"/>
    <property type="project" value="UniProtKB-KW"/>
</dbReference>
<dbReference type="OrthoDB" id="5329738at2"/>
<dbReference type="SUPFAM" id="SSF52540">
    <property type="entry name" value="P-loop containing nucleoside triphosphate hydrolases"/>
    <property type="match status" value="1"/>
</dbReference>
<keyword evidence="6" id="KW-1185">Reference proteome</keyword>
<keyword evidence="2" id="KW-0548">Nucleotidyltransferase</keyword>
<dbReference type="GO" id="GO:0003677">
    <property type="term" value="F:DNA binding"/>
    <property type="evidence" value="ECO:0007669"/>
    <property type="project" value="InterPro"/>
</dbReference>
<evidence type="ECO:0000256" key="3">
    <source>
        <dbReference type="ARBA" id="ARBA00022705"/>
    </source>
</evidence>
<dbReference type="GO" id="GO:0006261">
    <property type="term" value="P:DNA-templated DNA replication"/>
    <property type="evidence" value="ECO:0007669"/>
    <property type="project" value="TreeGrafter"/>
</dbReference>
<keyword evidence="4" id="KW-0239">DNA-directed DNA polymerase</keyword>
<name>A0A3D8IEE3_9HELI</name>
<comment type="caution">
    <text evidence="5">The sequence shown here is derived from an EMBL/GenBank/DDBJ whole genome shotgun (WGS) entry which is preliminary data.</text>
</comment>
<evidence type="ECO:0000256" key="1">
    <source>
        <dbReference type="ARBA" id="ARBA00022679"/>
    </source>
</evidence>
<sequence>MTKVLFDKFLAHSIPRAILLYGENEFLITYYSDLITTKIGGVYQTIYFDYNHQEALNYLGVNSLFGDLNVLVLKLYTVLDKKQIQDLFFTLEHNPKSFLIVQFYKSPSMNDADYAKKFRIMSALFKPSAKLQDIIEMRCFHLSQDEMLKILRKRSLELELQIDSHLLEYLLNIQNNDLAIAYNELSKFIYFPNITLQLIDELSYSLGNMKMESLFDSLFDKKGHLIEIIQTLNEEGMDNMALLREIHKYFYILFKLYGHSKMYGNLDSKEALGYKPPQHIFNVWSRRSLKIKTQTYLALFDICNQWRIQQFQGKDVSLQFLIEIQQIL</sequence>
<keyword evidence="3" id="KW-0235">DNA replication</keyword>
<evidence type="ECO:0000256" key="2">
    <source>
        <dbReference type="ARBA" id="ARBA00022695"/>
    </source>
</evidence>
<reference evidence="5 6" key="1">
    <citation type="submission" date="2018-04" db="EMBL/GenBank/DDBJ databases">
        <title>Novel Campyloabacter and Helicobacter Species and Strains.</title>
        <authorList>
            <person name="Mannion A.J."/>
            <person name="Shen Z."/>
            <person name="Fox J.G."/>
        </authorList>
    </citation>
    <scope>NUCLEOTIDE SEQUENCE [LARGE SCALE GENOMIC DNA]</scope>
    <source>
        <strain evidence="5 6">MIT 17-337</strain>
    </source>
</reference>
<proteinExistence type="predicted"/>
<dbReference type="PANTHER" id="PTHR34388">
    <property type="entry name" value="DNA POLYMERASE III SUBUNIT DELTA"/>
    <property type="match status" value="1"/>
</dbReference>
<dbReference type="Proteomes" id="UP000256379">
    <property type="component" value="Unassembled WGS sequence"/>
</dbReference>
<evidence type="ECO:0000313" key="5">
    <source>
        <dbReference type="EMBL" id="RDU63577.1"/>
    </source>
</evidence>
<dbReference type="EMBL" id="NXLQ01000023">
    <property type="protein sequence ID" value="RDU63577.1"/>
    <property type="molecule type" value="Genomic_DNA"/>
</dbReference>
<protein>
    <submittedName>
        <fullName evidence="5">DNA polymerase III subunit delta</fullName>
    </submittedName>
</protein>
<organism evidence="5 6">
    <name type="scientific">Helicobacter didelphidarum</name>
    <dbReference type="NCBI Taxonomy" id="2040648"/>
    <lineage>
        <taxon>Bacteria</taxon>
        <taxon>Pseudomonadati</taxon>
        <taxon>Campylobacterota</taxon>
        <taxon>Epsilonproteobacteria</taxon>
        <taxon>Campylobacterales</taxon>
        <taxon>Helicobacteraceae</taxon>
        <taxon>Helicobacter</taxon>
    </lineage>
</organism>
<keyword evidence="1" id="KW-0808">Transferase</keyword>
<evidence type="ECO:0000313" key="6">
    <source>
        <dbReference type="Proteomes" id="UP000256379"/>
    </source>
</evidence>
<gene>
    <name evidence="5" type="ORF">CQA53_08390</name>
</gene>
<dbReference type="RefSeq" id="WP_115543561.1">
    <property type="nucleotide sequence ID" value="NZ_NXLQ01000023.1"/>
</dbReference>
<dbReference type="GO" id="GO:0009360">
    <property type="term" value="C:DNA polymerase III complex"/>
    <property type="evidence" value="ECO:0007669"/>
    <property type="project" value="TreeGrafter"/>
</dbReference>
<accession>A0A3D8IEE3</accession>
<dbReference type="InterPro" id="IPR005790">
    <property type="entry name" value="DNA_polIII_delta"/>
</dbReference>
<dbReference type="PANTHER" id="PTHR34388:SF1">
    <property type="entry name" value="DNA POLYMERASE III SUBUNIT DELTA"/>
    <property type="match status" value="1"/>
</dbReference>